<dbReference type="RefSeq" id="WP_378050227.1">
    <property type="nucleotide sequence ID" value="NZ_JBHMDN010000025.1"/>
</dbReference>
<dbReference type="Proteomes" id="UP001596378">
    <property type="component" value="Unassembled WGS sequence"/>
</dbReference>
<dbReference type="EMBL" id="JBHTAI010000025">
    <property type="protein sequence ID" value="MFC7152758.1"/>
    <property type="molecule type" value="Genomic_DNA"/>
</dbReference>
<sequence>MTSREDWIVVYPGNDAGEQFIESLIRERLPFAAAAVNEGQRARLARSGVPCLSEAVDAALPRSRIPELPIGRVYLFEDGLPACCRLIRLFRSWTGRPIYVITQGSNFRAIYREIGADYVIHTNGSDVSFLIPHENHIG</sequence>
<protein>
    <submittedName>
        <fullName evidence="1">Uncharacterized protein</fullName>
    </submittedName>
</protein>
<reference evidence="2" key="1">
    <citation type="journal article" date="2019" name="Int. J. Syst. Evol. Microbiol.">
        <title>The Global Catalogue of Microorganisms (GCM) 10K type strain sequencing project: providing services to taxonomists for standard genome sequencing and annotation.</title>
        <authorList>
            <consortium name="The Broad Institute Genomics Platform"/>
            <consortium name="The Broad Institute Genome Sequencing Center for Infectious Disease"/>
            <person name="Wu L."/>
            <person name="Ma J."/>
        </authorList>
    </citation>
    <scope>NUCLEOTIDE SEQUENCE [LARGE SCALE GENOMIC DNA]</scope>
    <source>
        <strain evidence="2">KCTC 12907</strain>
    </source>
</reference>
<evidence type="ECO:0000313" key="1">
    <source>
        <dbReference type="EMBL" id="MFC7152758.1"/>
    </source>
</evidence>
<organism evidence="1 2">
    <name type="scientific">Cohnella cellulosilytica</name>
    <dbReference type="NCBI Taxonomy" id="986710"/>
    <lineage>
        <taxon>Bacteria</taxon>
        <taxon>Bacillati</taxon>
        <taxon>Bacillota</taxon>
        <taxon>Bacilli</taxon>
        <taxon>Bacillales</taxon>
        <taxon>Paenibacillaceae</taxon>
        <taxon>Cohnella</taxon>
    </lineage>
</organism>
<name>A0ABW2FLU2_9BACL</name>
<keyword evidence="2" id="KW-1185">Reference proteome</keyword>
<proteinExistence type="predicted"/>
<gene>
    <name evidence="1" type="ORF">ACFQMJ_29835</name>
</gene>
<accession>A0ABW2FLU2</accession>
<comment type="caution">
    <text evidence="1">The sequence shown here is derived from an EMBL/GenBank/DDBJ whole genome shotgun (WGS) entry which is preliminary data.</text>
</comment>
<evidence type="ECO:0000313" key="2">
    <source>
        <dbReference type="Proteomes" id="UP001596378"/>
    </source>
</evidence>